<evidence type="ECO:0000313" key="2">
    <source>
        <dbReference type="EMBL" id="MBD2185346.1"/>
    </source>
</evidence>
<reference evidence="2" key="2">
    <citation type="submission" date="2020-08" db="EMBL/GenBank/DDBJ databases">
        <authorList>
            <person name="Chen M."/>
            <person name="Teng W."/>
            <person name="Zhao L."/>
            <person name="Hu C."/>
            <person name="Zhou Y."/>
            <person name="Han B."/>
            <person name="Song L."/>
            <person name="Shu W."/>
        </authorList>
    </citation>
    <scope>NUCLEOTIDE SEQUENCE</scope>
    <source>
        <strain evidence="2">FACHB-1375</strain>
    </source>
</reference>
<name>A0A926ZLR8_9CYAN</name>
<protein>
    <submittedName>
        <fullName evidence="2">DUF928 domain-containing protein</fullName>
    </submittedName>
</protein>
<comment type="caution">
    <text evidence="2">The sequence shown here is derived from an EMBL/GenBank/DDBJ whole genome shotgun (WGS) entry which is preliminary data.</text>
</comment>
<sequence length="245" mass="26639">MYKKKLSRLLLSGITVVLSLFPLAPVNSVTFQPKGSPQRTSGGASRGICIQERASSQSATGGARSQVAALIPATDGEIAAAAYPTILVQIPESQPLKAEFSLWDENSNGIYQTTLTLTGIPGIVSFTLPDTAPALETGKRYKWTVAVICDPKEPLRNVVVEGWLERKELSSALKSEINSAEPLQKVELYAKNGYWYETVATLAELKRSRPQDRTISAEWQQLLQSVGLSEFGQTPIVNCCQAQNN</sequence>
<accession>A0A926ZLR8</accession>
<evidence type="ECO:0000313" key="3">
    <source>
        <dbReference type="Proteomes" id="UP000641646"/>
    </source>
</evidence>
<dbReference type="Pfam" id="PF06051">
    <property type="entry name" value="DUF928"/>
    <property type="match status" value="1"/>
</dbReference>
<dbReference type="AlphaFoldDB" id="A0A926ZLR8"/>
<keyword evidence="1" id="KW-0732">Signal</keyword>
<dbReference type="EMBL" id="JACJPW010000117">
    <property type="protein sequence ID" value="MBD2185346.1"/>
    <property type="molecule type" value="Genomic_DNA"/>
</dbReference>
<organism evidence="2 3">
    <name type="scientific">Aerosakkonema funiforme FACHB-1375</name>
    <dbReference type="NCBI Taxonomy" id="2949571"/>
    <lineage>
        <taxon>Bacteria</taxon>
        <taxon>Bacillati</taxon>
        <taxon>Cyanobacteriota</taxon>
        <taxon>Cyanophyceae</taxon>
        <taxon>Oscillatoriophycideae</taxon>
        <taxon>Aerosakkonematales</taxon>
        <taxon>Aerosakkonemataceae</taxon>
        <taxon>Aerosakkonema</taxon>
    </lineage>
</organism>
<evidence type="ECO:0000256" key="1">
    <source>
        <dbReference type="SAM" id="SignalP"/>
    </source>
</evidence>
<gene>
    <name evidence="2" type="ORF">H6G03_30435</name>
</gene>
<feature type="chain" id="PRO_5036759045" evidence="1">
    <location>
        <begin position="25"/>
        <end position="245"/>
    </location>
</feature>
<feature type="signal peptide" evidence="1">
    <location>
        <begin position="1"/>
        <end position="24"/>
    </location>
</feature>
<proteinExistence type="predicted"/>
<reference evidence="2" key="1">
    <citation type="journal article" date="2015" name="ISME J.">
        <title>Draft Genome Sequence of Streptomyces incarnatus NRRL8089, which Produces the Nucleoside Antibiotic Sinefungin.</title>
        <authorList>
            <person name="Oshima K."/>
            <person name="Hattori M."/>
            <person name="Shimizu H."/>
            <person name="Fukuda K."/>
            <person name="Nemoto M."/>
            <person name="Inagaki K."/>
            <person name="Tamura T."/>
        </authorList>
    </citation>
    <scope>NUCLEOTIDE SEQUENCE</scope>
    <source>
        <strain evidence="2">FACHB-1375</strain>
    </source>
</reference>
<dbReference type="RefSeq" id="WP_190473544.1">
    <property type="nucleotide sequence ID" value="NZ_JACJPW010000117.1"/>
</dbReference>
<dbReference type="Proteomes" id="UP000641646">
    <property type="component" value="Unassembled WGS sequence"/>
</dbReference>
<dbReference type="InterPro" id="IPR010328">
    <property type="entry name" value="DUF928"/>
</dbReference>
<keyword evidence="3" id="KW-1185">Reference proteome</keyword>